<keyword evidence="12" id="KW-1185">Reference proteome</keyword>
<dbReference type="PROSITE" id="PS50991">
    <property type="entry name" value="PYR_CT"/>
    <property type="match status" value="1"/>
</dbReference>
<evidence type="ECO:0000256" key="8">
    <source>
        <dbReference type="NCBIfam" id="TIGR00977"/>
    </source>
</evidence>
<dbReference type="UniPathway" id="UPA00047">
    <property type="reaction ID" value="UER00066"/>
</dbReference>
<evidence type="ECO:0000256" key="6">
    <source>
        <dbReference type="ARBA" id="ARBA00023304"/>
    </source>
</evidence>
<dbReference type="Proteomes" id="UP000539372">
    <property type="component" value="Unassembled WGS sequence"/>
</dbReference>
<dbReference type="NCBIfam" id="TIGR00977">
    <property type="entry name" value="citramal_synth"/>
    <property type="match status" value="1"/>
</dbReference>
<name>A0A7Y0E387_9PROT</name>
<dbReference type="InterPro" id="IPR013785">
    <property type="entry name" value="Aldolase_TIM"/>
</dbReference>
<evidence type="ECO:0000256" key="7">
    <source>
        <dbReference type="ARBA" id="ARBA00048263"/>
    </source>
</evidence>
<dbReference type="InterPro" id="IPR054691">
    <property type="entry name" value="LeuA/HCS_post-cat"/>
</dbReference>
<dbReference type="CDD" id="cd07941">
    <property type="entry name" value="DRE_TIM_LeuA3"/>
    <property type="match status" value="1"/>
</dbReference>
<dbReference type="GO" id="GO:0009097">
    <property type="term" value="P:isoleucine biosynthetic process"/>
    <property type="evidence" value="ECO:0007669"/>
    <property type="project" value="UniProtKB-UniRule"/>
</dbReference>
<evidence type="ECO:0000259" key="10">
    <source>
        <dbReference type="PROSITE" id="PS50991"/>
    </source>
</evidence>
<feature type="domain" description="Pyruvate carboxyltransferase" evidence="10">
    <location>
        <begin position="5"/>
        <end position="267"/>
    </location>
</feature>
<reference evidence="11 12" key="1">
    <citation type="submission" date="2020-04" db="EMBL/GenBank/DDBJ databases">
        <title>Rhodospirillaceae bacterium KN72 isolated from deep sea.</title>
        <authorList>
            <person name="Zhang D.-C."/>
        </authorList>
    </citation>
    <scope>NUCLEOTIDE SEQUENCE [LARGE SCALE GENOMIC DNA]</scope>
    <source>
        <strain evidence="11 12">KN72</strain>
    </source>
</reference>
<dbReference type="SMART" id="SM00917">
    <property type="entry name" value="LeuA_dimer"/>
    <property type="match status" value="1"/>
</dbReference>
<protein>
    <recommendedName>
        <fullName evidence="8">Citramalate synthase</fullName>
        <ecNumber evidence="8">2.3.3.21</ecNumber>
    </recommendedName>
</protein>
<dbReference type="SUPFAM" id="SSF110921">
    <property type="entry name" value="2-isopropylmalate synthase LeuA, allosteric (dimerisation) domain"/>
    <property type="match status" value="1"/>
</dbReference>
<dbReference type="RefSeq" id="WP_169626767.1">
    <property type="nucleotide sequence ID" value="NZ_JABBNT010000005.1"/>
</dbReference>
<evidence type="ECO:0000256" key="2">
    <source>
        <dbReference type="ARBA" id="ARBA00006154"/>
    </source>
</evidence>
<dbReference type="Pfam" id="PF00682">
    <property type="entry name" value="HMGL-like"/>
    <property type="match status" value="1"/>
</dbReference>
<dbReference type="InterPro" id="IPR002034">
    <property type="entry name" value="AIPM/Hcit_synth_CS"/>
</dbReference>
<keyword evidence="6" id="KW-0100">Branched-chain amino acid biosynthesis</keyword>
<dbReference type="InterPro" id="IPR036230">
    <property type="entry name" value="LeuA_allosteric_dom_sf"/>
</dbReference>
<keyword evidence="4" id="KW-0412">Isoleucine biosynthesis</keyword>
<accession>A0A7Y0E387</accession>
<evidence type="ECO:0000256" key="4">
    <source>
        <dbReference type="ARBA" id="ARBA00022624"/>
    </source>
</evidence>
<dbReference type="Gene3D" id="1.10.238.260">
    <property type="match status" value="1"/>
</dbReference>
<dbReference type="EC" id="2.3.3.21" evidence="8"/>
<dbReference type="SUPFAM" id="SSF51569">
    <property type="entry name" value="Aldolase"/>
    <property type="match status" value="1"/>
</dbReference>
<evidence type="ECO:0000256" key="9">
    <source>
        <dbReference type="RuleBase" id="RU003523"/>
    </source>
</evidence>
<evidence type="ECO:0000313" key="11">
    <source>
        <dbReference type="EMBL" id="NMM46409.1"/>
    </source>
</evidence>
<dbReference type="Pfam" id="PF22617">
    <property type="entry name" value="HCS_D2"/>
    <property type="match status" value="1"/>
</dbReference>
<comment type="similarity">
    <text evidence="2 9">Belongs to the alpha-IPM synthase/homocitrate synthase family.</text>
</comment>
<dbReference type="GO" id="GO:0009098">
    <property type="term" value="P:L-leucine biosynthetic process"/>
    <property type="evidence" value="ECO:0007669"/>
    <property type="project" value="InterPro"/>
</dbReference>
<evidence type="ECO:0000313" key="12">
    <source>
        <dbReference type="Proteomes" id="UP000539372"/>
    </source>
</evidence>
<comment type="pathway">
    <text evidence="1">Amino-acid biosynthesis; L-isoleucine biosynthesis; 2-oxobutanoate from pyruvate: step 1/3.</text>
</comment>
<dbReference type="PROSITE" id="PS00815">
    <property type="entry name" value="AIPM_HOMOCIT_SYNTH_1"/>
    <property type="match status" value="1"/>
</dbReference>
<dbReference type="PANTHER" id="PTHR43538:SF1">
    <property type="entry name" value="(R)-CITRAMALATE SYNTHASE"/>
    <property type="match status" value="1"/>
</dbReference>
<dbReference type="GO" id="GO:0003852">
    <property type="term" value="F:2-isopropylmalate synthase activity"/>
    <property type="evidence" value="ECO:0007669"/>
    <property type="project" value="InterPro"/>
</dbReference>
<evidence type="ECO:0000256" key="3">
    <source>
        <dbReference type="ARBA" id="ARBA00022605"/>
    </source>
</evidence>
<dbReference type="InterPro" id="IPR000891">
    <property type="entry name" value="PYR_CT"/>
</dbReference>
<dbReference type="InterPro" id="IPR013709">
    <property type="entry name" value="2-isopropylmalate_synth_dimer"/>
</dbReference>
<dbReference type="GO" id="GO:0043714">
    <property type="term" value="F:(R)-citramalate synthase activity"/>
    <property type="evidence" value="ECO:0007669"/>
    <property type="project" value="UniProtKB-UniRule"/>
</dbReference>
<comment type="catalytic activity">
    <reaction evidence="7">
        <text>pyruvate + acetyl-CoA + H2O = (3R)-citramalate + CoA + H(+)</text>
        <dbReference type="Rhea" id="RHEA:19045"/>
        <dbReference type="ChEBI" id="CHEBI:15361"/>
        <dbReference type="ChEBI" id="CHEBI:15377"/>
        <dbReference type="ChEBI" id="CHEBI:15378"/>
        <dbReference type="ChEBI" id="CHEBI:30934"/>
        <dbReference type="ChEBI" id="CHEBI:57287"/>
        <dbReference type="ChEBI" id="CHEBI:57288"/>
        <dbReference type="EC" id="2.3.3.21"/>
    </reaction>
</comment>
<evidence type="ECO:0000256" key="1">
    <source>
        <dbReference type="ARBA" id="ARBA00004743"/>
    </source>
</evidence>
<keyword evidence="5 9" id="KW-0808">Transferase</keyword>
<gene>
    <name evidence="11" type="ORF">HH303_18095</name>
</gene>
<sequence length="529" mass="57773">MSERIYLFDTTLRDGAQTQGVDFSVADKVAIAQALDQIGIDYIEGGWPGANPTDDSFFDKPPKLSKAKLVAFGMTRRPGRSAENDPGLAPLLNSQAHAMCLVGKSWDYHVDVALEIEREENVRMISDSIALAAARKEEAMYDAEHFFDGYKANKEFALSCVKAAYEAGARWVVLCDTNGGTLPHEVEAIVREVTEHIPGDRLGIHAHNDTENAVANSLAAIRAGARQVQGTINGLGERCGNANMISLIPTLMLKMGFDTGIAPEKLQEVTGLSRLLDERLNRVPNRHQPYVGAAAFTHKGGLHVSAVAKDPKTYEHIDPALVGNKRHVVVSDQAGRSNVVAQLAESGIELDDAAMRRLLDDVKQREFQGYAYDGAEASFELLAHHAKGDVPDYFDISRFRVMDERRHNAVGKLITESEATVQVEVQGRTVMRVAMGNGPVNALDTALREAVVEIYPDLAGMQLVDYKVRILPPPKGTTGTDAVTRVTIESEDDDGFRWSTVGISANIIDASVIALYDAYAYKLMRDGVR</sequence>
<comment type="caution">
    <text evidence="11">The sequence shown here is derived from an EMBL/GenBank/DDBJ whole genome shotgun (WGS) entry which is preliminary data.</text>
</comment>
<dbReference type="Gene3D" id="3.30.160.270">
    <property type="match status" value="1"/>
</dbReference>
<keyword evidence="3" id="KW-0028">Amino-acid biosynthesis</keyword>
<evidence type="ECO:0000256" key="5">
    <source>
        <dbReference type="ARBA" id="ARBA00022679"/>
    </source>
</evidence>
<organism evidence="11 12">
    <name type="scientific">Pacificispira spongiicola</name>
    <dbReference type="NCBI Taxonomy" id="2729598"/>
    <lineage>
        <taxon>Bacteria</taxon>
        <taxon>Pseudomonadati</taxon>
        <taxon>Pseudomonadota</taxon>
        <taxon>Alphaproteobacteria</taxon>
        <taxon>Rhodospirillales</taxon>
        <taxon>Rhodospirillaceae</taxon>
        <taxon>Pacificispira</taxon>
    </lineage>
</organism>
<proteinExistence type="inferred from homology"/>
<dbReference type="Pfam" id="PF08502">
    <property type="entry name" value="LeuA_dimer"/>
    <property type="match status" value="1"/>
</dbReference>
<dbReference type="EMBL" id="JABBNT010000005">
    <property type="protein sequence ID" value="NMM46409.1"/>
    <property type="molecule type" value="Genomic_DNA"/>
</dbReference>
<dbReference type="AlphaFoldDB" id="A0A7Y0E387"/>
<dbReference type="Gene3D" id="3.20.20.70">
    <property type="entry name" value="Aldolase class I"/>
    <property type="match status" value="1"/>
</dbReference>
<dbReference type="PANTHER" id="PTHR43538">
    <property type="entry name" value="ALPHA-IPM SYNTHASE/HOMOCITRATE SYNTHASE"/>
    <property type="match status" value="1"/>
</dbReference>
<dbReference type="InterPro" id="IPR005675">
    <property type="entry name" value="Citramal_synthase"/>
</dbReference>